<reference evidence="1 2" key="1">
    <citation type="submission" date="2014-06" db="EMBL/GenBank/DDBJ databases">
        <title>Whole Genome Sequences of Three Symbiotic Endozoicomonas Bacteria.</title>
        <authorList>
            <person name="Neave M.J."/>
            <person name="Apprill A."/>
            <person name="Voolstra C.R."/>
        </authorList>
    </citation>
    <scope>NUCLEOTIDE SEQUENCE [LARGE SCALE GENOMIC DNA]</scope>
    <source>
        <strain evidence="1 2">DSM 25634</strain>
    </source>
</reference>
<organism evidence="1 2">
    <name type="scientific">Endozoicomonas numazuensis</name>
    <dbReference type="NCBI Taxonomy" id="1137799"/>
    <lineage>
        <taxon>Bacteria</taxon>
        <taxon>Pseudomonadati</taxon>
        <taxon>Pseudomonadota</taxon>
        <taxon>Gammaproteobacteria</taxon>
        <taxon>Oceanospirillales</taxon>
        <taxon>Endozoicomonadaceae</taxon>
        <taxon>Endozoicomonas</taxon>
    </lineage>
</organism>
<evidence type="ECO:0000313" key="2">
    <source>
        <dbReference type="Proteomes" id="UP000028073"/>
    </source>
</evidence>
<keyword evidence="2" id="KW-1185">Reference proteome</keyword>
<sequence>MLLWLKRLFASKKRLVGSPHFDQAPWRTLDISGTVVRFKNPPKSVRIANRHWPEKVDLYEEDYKEWPDGEGLSKHIFKNFWSYYDHLLWGEGHVGSCSISISIQRRAPHNWSIRSMLHPKDCRSWILSRRKKKVDEFDFKTPLTNDDLDRICVNDHYLYKERTYRGNRGWYEKYHTPLSDDHLLTFYFNPGSNQSLVNDEDNLEAEVENTIQSFMENLHITLSPDTQKRIEVLKRNESV</sequence>
<proteinExistence type="predicted"/>
<dbReference type="STRING" id="1137799.GZ78_10275"/>
<comment type="caution">
    <text evidence="1">The sequence shown here is derived from an EMBL/GenBank/DDBJ whole genome shotgun (WGS) entry which is preliminary data.</text>
</comment>
<gene>
    <name evidence="1" type="ORF">GZ78_10275</name>
</gene>
<evidence type="ECO:0000313" key="1">
    <source>
        <dbReference type="EMBL" id="KEQ17985.1"/>
    </source>
</evidence>
<dbReference type="OrthoDB" id="6203131at2"/>
<dbReference type="eggNOG" id="ENOG5033Z1C">
    <property type="taxonomic scope" value="Bacteria"/>
</dbReference>
<dbReference type="AlphaFoldDB" id="A0A081NHR2"/>
<name>A0A081NHR2_9GAMM</name>
<accession>A0A081NHR2</accession>
<protein>
    <submittedName>
        <fullName evidence="1">Uncharacterized protein</fullName>
    </submittedName>
</protein>
<dbReference type="RefSeq" id="WP_034834998.1">
    <property type="nucleotide sequence ID" value="NZ_JOKH01000002.1"/>
</dbReference>
<dbReference type="Proteomes" id="UP000028073">
    <property type="component" value="Unassembled WGS sequence"/>
</dbReference>
<dbReference type="EMBL" id="JOKH01000002">
    <property type="protein sequence ID" value="KEQ17985.1"/>
    <property type="molecule type" value="Genomic_DNA"/>
</dbReference>